<evidence type="ECO:0000313" key="2">
    <source>
        <dbReference type="EMBL" id="KAK7592771.1"/>
    </source>
</evidence>
<organism evidence="2 3">
    <name type="scientific">Parthenolecanium corni</name>
    <dbReference type="NCBI Taxonomy" id="536013"/>
    <lineage>
        <taxon>Eukaryota</taxon>
        <taxon>Metazoa</taxon>
        <taxon>Ecdysozoa</taxon>
        <taxon>Arthropoda</taxon>
        <taxon>Hexapoda</taxon>
        <taxon>Insecta</taxon>
        <taxon>Pterygota</taxon>
        <taxon>Neoptera</taxon>
        <taxon>Paraneoptera</taxon>
        <taxon>Hemiptera</taxon>
        <taxon>Sternorrhyncha</taxon>
        <taxon>Coccoidea</taxon>
        <taxon>Coccidae</taxon>
        <taxon>Parthenolecanium</taxon>
    </lineage>
</organism>
<feature type="region of interest" description="Disordered" evidence="1">
    <location>
        <begin position="1"/>
        <end position="53"/>
    </location>
</feature>
<evidence type="ECO:0000313" key="3">
    <source>
        <dbReference type="Proteomes" id="UP001367676"/>
    </source>
</evidence>
<gene>
    <name evidence="2" type="ORF">V9T40_007523</name>
</gene>
<dbReference type="EMBL" id="JBBCAQ010000020">
    <property type="protein sequence ID" value="KAK7592771.1"/>
    <property type="molecule type" value="Genomic_DNA"/>
</dbReference>
<accession>A0AAN9TLT5</accession>
<name>A0AAN9TLT5_9HEMI</name>
<reference evidence="2 3" key="1">
    <citation type="submission" date="2024-03" db="EMBL/GenBank/DDBJ databases">
        <title>Adaptation during the transition from Ophiocordyceps entomopathogen to insect associate is accompanied by gene loss and intensified selection.</title>
        <authorList>
            <person name="Ward C.M."/>
            <person name="Onetto C.A."/>
            <person name="Borneman A.R."/>
        </authorList>
    </citation>
    <scope>NUCLEOTIDE SEQUENCE [LARGE SCALE GENOMIC DNA]</scope>
    <source>
        <strain evidence="2">AWRI1</strain>
        <tissue evidence="2">Single Adult Female</tissue>
    </source>
</reference>
<proteinExistence type="predicted"/>
<comment type="caution">
    <text evidence="2">The sequence shown here is derived from an EMBL/GenBank/DDBJ whole genome shotgun (WGS) entry which is preliminary data.</text>
</comment>
<protein>
    <submittedName>
        <fullName evidence="2">Uncharacterized protein</fullName>
    </submittedName>
</protein>
<sequence>MNGKAPSKEVVAGKRSEFETEFASSEECDEKPKTASTTPVRTSDMKKNKTNGATFATHNAAAAVATATATRH</sequence>
<evidence type="ECO:0000256" key="1">
    <source>
        <dbReference type="SAM" id="MobiDB-lite"/>
    </source>
</evidence>
<dbReference type="Proteomes" id="UP001367676">
    <property type="component" value="Unassembled WGS sequence"/>
</dbReference>
<keyword evidence="3" id="KW-1185">Reference proteome</keyword>
<dbReference type="AlphaFoldDB" id="A0AAN9TLT5"/>